<protein>
    <recommendedName>
        <fullName evidence="2">Reverse transcriptase domain-containing protein</fullName>
    </recommendedName>
</protein>
<accession>A0A699SY51</accession>
<dbReference type="AlphaFoldDB" id="A0A699SY51"/>
<proteinExistence type="predicted"/>
<name>A0A699SY51_TANCI</name>
<reference evidence="1" key="1">
    <citation type="journal article" date="2019" name="Sci. Rep.">
        <title>Draft genome of Tanacetum cinerariifolium, the natural source of mosquito coil.</title>
        <authorList>
            <person name="Yamashiro T."/>
            <person name="Shiraishi A."/>
            <person name="Satake H."/>
            <person name="Nakayama K."/>
        </authorList>
    </citation>
    <scope>NUCLEOTIDE SEQUENCE</scope>
</reference>
<sequence length="138" mass="15474">MNDSMIELRETFQAWLQQQEQVVNLDSYTPDPSQCQKIPICYDDDDDEESFISLRDIIISELPSCIAITPVLSTKEPVDSLIMGDEHLDTILAMKSNEVIKSSVEDLVPIPSESEGIPDNICDVPFRDNSSPLDISKD</sequence>
<evidence type="ECO:0000313" key="1">
    <source>
        <dbReference type="EMBL" id="GFD01654.1"/>
    </source>
</evidence>
<dbReference type="EMBL" id="BKCJ011192726">
    <property type="protein sequence ID" value="GFD01654.1"/>
    <property type="molecule type" value="Genomic_DNA"/>
</dbReference>
<organism evidence="1">
    <name type="scientific">Tanacetum cinerariifolium</name>
    <name type="common">Dalmatian daisy</name>
    <name type="synonym">Chrysanthemum cinerariifolium</name>
    <dbReference type="NCBI Taxonomy" id="118510"/>
    <lineage>
        <taxon>Eukaryota</taxon>
        <taxon>Viridiplantae</taxon>
        <taxon>Streptophyta</taxon>
        <taxon>Embryophyta</taxon>
        <taxon>Tracheophyta</taxon>
        <taxon>Spermatophyta</taxon>
        <taxon>Magnoliopsida</taxon>
        <taxon>eudicotyledons</taxon>
        <taxon>Gunneridae</taxon>
        <taxon>Pentapetalae</taxon>
        <taxon>asterids</taxon>
        <taxon>campanulids</taxon>
        <taxon>Asterales</taxon>
        <taxon>Asteraceae</taxon>
        <taxon>Asteroideae</taxon>
        <taxon>Anthemideae</taxon>
        <taxon>Anthemidinae</taxon>
        <taxon>Tanacetum</taxon>
    </lineage>
</organism>
<evidence type="ECO:0008006" key="2">
    <source>
        <dbReference type="Google" id="ProtNLM"/>
    </source>
</evidence>
<comment type="caution">
    <text evidence="1">The sequence shown here is derived from an EMBL/GenBank/DDBJ whole genome shotgun (WGS) entry which is preliminary data.</text>
</comment>
<gene>
    <name evidence="1" type="ORF">Tci_873623</name>
</gene>